<keyword evidence="1" id="KW-0472">Membrane</keyword>
<keyword evidence="1" id="KW-0812">Transmembrane</keyword>
<dbReference type="RefSeq" id="WP_063500505.1">
    <property type="nucleotide sequence ID" value="NZ_CP014579.1"/>
</dbReference>
<feature type="transmembrane region" description="Helical" evidence="1">
    <location>
        <begin position="101"/>
        <end position="121"/>
    </location>
</feature>
<name>A0A167WKJ3_9BURK</name>
<proteinExistence type="predicted"/>
<evidence type="ECO:0000313" key="3">
    <source>
        <dbReference type="Proteomes" id="UP000076852"/>
    </source>
</evidence>
<sequence length="1065" mass="117503">MLEELGAGWKSGDWVGYFQTLWQVQATIVGLVYPFVISFVTFLLQRRASGSAQLHIYLSDSGALVAGLSSFALALAMPVQYILIVHWPVFGGLRWASVDTMWFVVNGLLTLWFLFRTVAFIRPDQQQDIVTQYAVNSALSVEVRTQLRSLYLLNSQGLGWLPGKSYALAKKSGGPVVAMGLAGYDRGSAQLIRKFTTRVRVKNVRVILLGATINGWLKRNVREARQRTASPIASAREPALFFPFGGSSEFEEGTVVLCRVENGSDLSKLERLLLRLSISFIKVSSEGTRLTTGEILSELASDARAALLERDTNAFETKYSELVRLHRTLLDASVSTDAQALVASYALLESRVFPFIAMHVGWGRPYLELAKAAVECLPYEAQAIKRMCYVGRHVCNASSLTGQPMQIRERLMSLSVDVYRVIGDWWQAKAGEHLGVAGGPDNRLRLSGPLGAAYESVSTYIVGAWEAVREDLVRFGRGEETRTGDAWKEMLSLAYRHMERTSHLLLASVVRGDECQAEWFSDSMGKWWHQAVSLHNPSYYLLGKTDFLTVHDVPMDWNAIANAFGISENELEFYRARSVDLPGEVCQAALQNAWRDVELVTMLVLISWALTNPDTKDQSLALHIAGGWVAGKMWREGGGGTFPPPQIDAQALLTAFIRQQVSGSFQSGYRGRLDGVVASAAELRREEMVPGRIYSARGFSSMEELIDAQLILLLVFSGTDWRPGASLNRQIAVWTGMDFAKVEDIRRLLSTMVERLRTSGGTFHLTITEHFFAARHATHTVADGTARVINVLEGILESTGAQQAEAEASAPLSEVAILSVAAAASATGFHKDGGGFPISLFQRVSYRPQEGKRFTLNVVKQRRGEFTEPRMAPVAINQNEVFADAIASHVGLILLNDVIVELPARHIHAIDEASYWQTFIVESGRIRQDGSTPILVVANTGQPEWLFQWLYDQSTSESAKPADMHVAWPSKREAGGPLAYINDVALYVAPIPPEESWILSAEAFLSVEFTEFSPGVFVHVALVPDAASANLVDVQLGFERNVVTNPVELVRIAHGPDRTQEGPRP</sequence>
<evidence type="ECO:0000256" key="1">
    <source>
        <dbReference type="SAM" id="Phobius"/>
    </source>
</evidence>
<feature type="transmembrane region" description="Helical" evidence="1">
    <location>
        <begin position="64"/>
        <end position="89"/>
    </location>
</feature>
<keyword evidence="3" id="KW-1185">Reference proteome</keyword>
<dbReference type="OrthoDB" id="8859629at2"/>
<accession>A0A167WKJ3</accession>
<dbReference type="KEGG" id="buz:AYM40_35100"/>
<organism evidence="2 3">
    <name type="scientific">Paraburkholderia phytofirmans OLGA172</name>
    <dbReference type="NCBI Taxonomy" id="1417228"/>
    <lineage>
        <taxon>Bacteria</taxon>
        <taxon>Pseudomonadati</taxon>
        <taxon>Pseudomonadota</taxon>
        <taxon>Betaproteobacteria</taxon>
        <taxon>Burkholderiales</taxon>
        <taxon>Burkholderiaceae</taxon>
        <taxon>Paraburkholderia</taxon>
    </lineage>
</organism>
<dbReference type="AlphaFoldDB" id="A0A167WKJ3"/>
<reference evidence="2 3" key="1">
    <citation type="journal article" date="2016" name="Gene">
        <title>PacBio SMRT assembly of a complex multi-replicon genome reveals chlorocatechol degradative operon in a region of genome plasticity.</title>
        <authorList>
            <person name="Ricker N."/>
            <person name="Shen S.Y."/>
            <person name="Goordial J."/>
            <person name="Jin S."/>
            <person name="Fulthorpe R.R."/>
        </authorList>
    </citation>
    <scope>NUCLEOTIDE SEQUENCE [LARGE SCALE GENOMIC DNA]</scope>
    <source>
        <strain evidence="2 3">OLGA172</strain>
    </source>
</reference>
<dbReference type="Proteomes" id="UP000076852">
    <property type="component" value="Chromosome 2"/>
</dbReference>
<protein>
    <submittedName>
        <fullName evidence="2">Uncharacterized protein</fullName>
    </submittedName>
</protein>
<gene>
    <name evidence="2" type="ORF">AYM40_35100</name>
</gene>
<keyword evidence="1" id="KW-1133">Transmembrane helix</keyword>
<evidence type="ECO:0000313" key="2">
    <source>
        <dbReference type="EMBL" id="ANB77313.1"/>
    </source>
</evidence>
<dbReference type="EMBL" id="CP014579">
    <property type="protein sequence ID" value="ANB77313.1"/>
    <property type="molecule type" value="Genomic_DNA"/>
</dbReference>
<feature type="transmembrane region" description="Helical" evidence="1">
    <location>
        <begin position="20"/>
        <end position="44"/>
    </location>
</feature>